<name>A0AA37HI33_9HYPH</name>
<proteinExistence type="predicted"/>
<evidence type="ECO:0000313" key="3">
    <source>
        <dbReference type="Proteomes" id="UP001055286"/>
    </source>
</evidence>
<dbReference type="GO" id="GO:0006508">
    <property type="term" value="P:proteolysis"/>
    <property type="evidence" value="ECO:0007669"/>
    <property type="project" value="InterPro"/>
</dbReference>
<reference evidence="2" key="1">
    <citation type="journal article" date="2016" name="Front. Microbiol.">
        <title>Genome Sequence of the Piezophilic, Mesophilic Sulfate-Reducing Bacterium Desulfovibrio indicus J2T.</title>
        <authorList>
            <person name="Cao J."/>
            <person name="Maignien L."/>
            <person name="Shao Z."/>
            <person name="Alain K."/>
            <person name="Jebbar M."/>
        </authorList>
    </citation>
    <scope>NUCLEOTIDE SEQUENCE</scope>
    <source>
        <strain evidence="2">JCM 32048</strain>
    </source>
</reference>
<dbReference type="AlphaFoldDB" id="A0AA37HI33"/>
<accession>A0AA37HI33</accession>
<dbReference type="RefSeq" id="WP_238193410.1">
    <property type="nucleotide sequence ID" value="NZ_BPQJ01000060.1"/>
</dbReference>
<gene>
    <name evidence="2" type="ORF">MPEAHAMD_6483</name>
</gene>
<dbReference type="GO" id="GO:0004176">
    <property type="term" value="F:ATP-dependent peptidase activity"/>
    <property type="evidence" value="ECO:0007669"/>
    <property type="project" value="InterPro"/>
</dbReference>
<dbReference type="GO" id="GO:0005524">
    <property type="term" value="F:ATP binding"/>
    <property type="evidence" value="ECO:0007669"/>
    <property type="project" value="InterPro"/>
</dbReference>
<feature type="region of interest" description="Disordered" evidence="1">
    <location>
        <begin position="1"/>
        <end position="35"/>
    </location>
</feature>
<sequence>MEAPLKSVQNSHRKPLSTSTASPSTRRGTPSSAVRGRIIAVQSGREAEAEILGPPFASDDDDDDHRVAEALAEDLGLEPEAEPAALARLRRAACQLVRRHRADIETIARMLMERGTLPGEEIDAALPPGFMARPVTWSLALAEVEEATP</sequence>
<evidence type="ECO:0008006" key="4">
    <source>
        <dbReference type="Google" id="ProtNLM"/>
    </source>
</evidence>
<dbReference type="EMBL" id="BPQJ01000060">
    <property type="protein sequence ID" value="GJD66286.1"/>
    <property type="molecule type" value="Genomic_DNA"/>
</dbReference>
<feature type="compositionally biased region" description="Polar residues" evidence="1">
    <location>
        <begin position="16"/>
        <end position="32"/>
    </location>
</feature>
<organism evidence="2 3">
    <name type="scientific">Methylobacterium frigidaeris</name>
    <dbReference type="NCBI Taxonomy" id="2038277"/>
    <lineage>
        <taxon>Bacteria</taxon>
        <taxon>Pseudomonadati</taxon>
        <taxon>Pseudomonadota</taxon>
        <taxon>Alphaproteobacteria</taxon>
        <taxon>Hyphomicrobiales</taxon>
        <taxon>Methylobacteriaceae</taxon>
        <taxon>Methylobacterium</taxon>
    </lineage>
</organism>
<dbReference type="InterPro" id="IPR037219">
    <property type="entry name" value="Peptidase_M41-like"/>
</dbReference>
<dbReference type="Proteomes" id="UP001055286">
    <property type="component" value="Unassembled WGS sequence"/>
</dbReference>
<comment type="caution">
    <text evidence="2">The sequence shown here is derived from an EMBL/GenBank/DDBJ whole genome shotgun (WGS) entry which is preliminary data.</text>
</comment>
<protein>
    <recommendedName>
        <fullName evidence="4">Peptidase M41 domain-containing protein</fullName>
    </recommendedName>
</protein>
<dbReference type="SUPFAM" id="SSF140990">
    <property type="entry name" value="FtsH protease domain-like"/>
    <property type="match status" value="1"/>
</dbReference>
<reference evidence="2" key="2">
    <citation type="submission" date="2021-08" db="EMBL/GenBank/DDBJ databases">
        <authorList>
            <person name="Tani A."/>
            <person name="Ola A."/>
            <person name="Ogura Y."/>
            <person name="Katsura K."/>
            <person name="Hayashi T."/>
        </authorList>
    </citation>
    <scope>NUCLEOTIDE SEQUENCE</scope>
    <source>
        <strain evidence="2">JCM 32048</strain>
    </source>
</reference>
<evidence type="ECO:0000256" key="1">
    <source>
        <dbReference type="SAM" id="MobiDB-lite"/>
    </source>
</evidence>
<dbReference type="GO" id="GO:0004222">
    <property type="term" value="F:metalloendopeptidase activity"/>
    <property type="evidence" value="ECO:0007669"/>
    <property type="project" value="InterPro"/>
</dbReference>
<keyword evidence="3" id="KW-1185">Reference proteome</keyword>
<dbReference type="Gene3D" id="1.20.58.760">
    <property type="entry name" value="Peptidase M41"/>
    <property type="match status" value="1"/>
</dbReference>
<evidence type="ECO:0000313" key="2">
    <source>
        <dbReference type="EMBL" id="GJD66286.1"/>
    </source>
</evidence>